<comment type="similarity">
    <text evidence="1">Belongs to the sigma-70 factor family. ECF subfamily.</text>
</comment>
<dbReference type="EMBL" id="BNJG01000001">
    <property type="protein sequence ID" value="GHO53393.1"/>
    <property type="molecule type" value="Genomic_DNA"/>
</dbReference>
<name>A0ABQ3UL23_9CHLR</name>
<keyword evidence="5" id="KW-0804">Transcription</keyword>
<feature type="domain" description="RNA polymerase sigma factor 70 region 4 type 2" evidence="6">
    <location>
        <begin position="120"/>
        <end position="171"/>
    </location>
</feature>
<evidence type="ECO:0000256" key="5">
    <source>
        <dbReference type="ARBA" id="ARBA00023163"/>
    </source>
</evidence>
<evidence type="ECO:0000256" key="4">
    <source>
        <dbReference type="ARBA" id="ARBA00023125"/>
    </source>
</evidence>
<keyword evidence="3" id="KW-0731">Sigma factor</keyword>
<evidence type="ECO:0000259" key="6">
    <source>
        <dbReference type="Pfam" id="PF08281"/>
    </source>
</evidence>
<dbReference type="SUPFAM" id="SSF88659">
    <property type="entry name" value="Sigma3 and sigma4 domains of RNA polymerase sigma factors"/>
    <property type="match status" value="1"/>
</dbReference>
<dbReference type="PANTHER" id="PTHR43133:SF8">
    <property type="entry name" value="RNA POLYMERASE SIGMA FACTOR HI_1459-RELATED"/>
    <property type="match status" value="1"/>
</dbReference>
<keyword evidence="4" id="KW-0238">DNA-binding</keyword>
<dbReference type="Proteomes" id="UP000654345">
    <property type="component" value="Unassembled WGS sequence"/>
</dbReference>
<gene>
    <name evidence="7" type="ORF">KSB_18680</name>
</gene>
<dbReference type="InterPro" id="IPR013324">
    <property type="entry name" value="RNA_pol_sigma_r3/r4-like"/>
</dbReference>
<evidence type="ECO:0000313" key="7">
    <source>
        <dbReference type="EMBL" id="GHO53393.1"/>
    </source>
</evidence>
<evidence type="ECO:0000256" key="1">
    <source>
        <dbReference type="ARBA" id="ARBA00010641"/>
    </source>
</evidence>
<accession>A0ABQ3UL23</accession>
<dbReference type="InterPro" id="IPR014284">
    <property type="entry name" value="RNA_pol_sigma-70_dom"/>
</dbReference>
<dbReference type="InterPro" id="IPR013249">
    <property type="entry name" value="RNA_pol_sigma70_r4_t2"/>
</dbReference>
<dbReference type="Gene3D" id="1.10.1740.10">
    <property type="match status" value="1"/>
</dbReference>
<proteinExistence type="inferred from homology"/>
<protein>
    <recommendedName>
        <fullName evidence="6">RNA polymerase sigma factor 70 region 4 type 2 domain-containing protein</fullName>
    </recommendedName>
</protein>
<reference evidence="7 8" key="1">
    <citation type="journal article" date="2021" name="Int. J. Syst. Evol. Microbiol.">
        <title>Reticulibacter mediterranei gen. nov., sp. nov., within the new family Reticulibacteraceae fam. nov., and Ktedonospora formicarum gen. nov., sp. nov., Ktedonobacter robiniae sp. nov., Dictyobacter formicarum sp. nov. and Dictyobacter arantiisoli sp. nov., belonging to the class Ktedonobacteria.</title>
        <authorList>
            <person name="Yabe S."/>
            <person name="Zheng Y."/>
            <person name="Wang C.M."/>
            <person name="Sakai Y."/>
            <person name="Abe K."/>
            <person name="Yokota A."/>
            <person name="Donadio S."/>
            <person name="Cavaletti L."/>
            <person name="Monciardini P."/>
        </authorList>
    </citation>
    <scope>NUCLEOTIDE SEQUENCE [LARGE SCALE GENOMIC DNA]</scope>
    <source>
        <strain evidence="7 8">SOSP1-30</strain>
    </source>
</reference>
<sequence length="181" mass="21136">MQQHVERDGETSKSVAEELFHCHAPAIFAFLRRQTSSREDAEDILLEVFTAVIEQKRLGLLPRSQQRQLIWKIARNKLVDAYRRNLRRPSSSIELLQDDLFADDEQAPEQELLRLEEYTQLHAMLQKLPPLQRKILSLRFNHEMHSPQIATLVGKSEAAVRAIISRTLNQLRTLYREEGEK</sequence>
<dbReference type="Gene3D" id="1.10.10.10">
    <property type="entry name" value="Winged helix-like DNA-binding domain superfamily/Winged helix DNA-binding domain"/>
    <property type="match status" value="1"/>
</dbReference>
<keyword evidence="2" id="KW-0805">Transcription regulation</keyword>
<evidence type="ECO:0000256" key="2">
    <source>
        <dbReference type="ARBA" id="ARBA00023015"/>
    </source>
</evidence>
<dbReference type="NCBIfam" id="TIGR02937">
    <property type="entry name" value="sigma70-ECF"/>
    <property type="match status" value="1"/>
</dbReference>
<dbReference type="SUPFAM" id="SSF88946">
    <property type="entry name" value="Sigma2 domain of RNA polymerase sigma factors"/>
    <property type="match status" value="1"/>
</dbReference>
<organism evidence="7 8">
    <name type="scientific">Ktedonobacter robiniae</name>
    <dbReference type="NCBI Taxonomy" id="2778365"/>
    <lineage>
        <taxon>Bacteria</taxon>
        <taxon>Bacillati</taxon>
        <taxon>Chloroflexota</taxon>
        <taxon>Ktedonobacteria</taxon>
        <taxon>Ktedonobacterales</taxon>
        <taxon>Ktedonobacteraceae</taxon>
        <taxon>Ktedonobacter</taxon>
    </lineage>
</organism>
<dbReference type="InterPro" id="IPR013325">
    <property type="entry name" value="RNA_pol_sigma_r2"/>
</dbReference>
<keyword evidence="8" id="KW-1185">Reference proteome</keyword>
<dbReference type="PANTHER" id="PTHR43133">
    <property type="entry name" value="RNA POLYMERASE ECF-TYPE SIGMA FACTO"/>
    <property type="match status" value="1"/>
</dbReference>
<dbReference type="InterPro" id="IPR039425">
    <property type="entry name" value="RNA_pol_sigma-70-like"/>
</dbReference>
<evidence type="ECO:0000256" key="3">
    <source>
        <dbReference type="ARBA" id="ARBA00023082"/>
    </source>
</evidence>
<dbReference type="Pfam" id="PF08281">
    <property type="entry name" value="Sigma70_r4_2"/>
    <property type="match status" value="1"/>
</dbReference>
<dbReference type="RefSeq" id="WP_201370230.1">
    <property type="nucleotide sequence ID" value="NZ_BNJG01000001.1"/>
</dbReference>
<dbReference type="InterPro" id="IPR036388">
    <property type="entry name" value="WH-like_DNA-bd_sf"/>
</dbReference>
<evidence type="ECO:0000313" key="8">
    <source>
        <dbReference type="Proteomes" id="UP000654345"/>
    </source>
</evidence>
<comment type="caution">
    <text evidence="7">The sequence shown here is derived from an EMBL/GenBank/DDBJ whole genome shotgun (WGS) entry which is preliminary data.</text>
</comment>